<evidence type="ECO:0000313" key="4">
    <source>
        <dbReference type="Proteomes" id="UP001163821"/>
    </source>
</evidence>
<dbReference type="PANTHER" id="PTHR10098:SF108">
    <property type="entry name" value="TETRATRICOPEPTIDE REPEAT PROTEIN 28"/>
    <property type="match status" value="1"/>
</dbReference>
<organism evidence="3 4">
    <name type="scientific">Gaoshiqia sediminis</name>
    <dbReference type="NCBI Taxonomy" id="2986998"/>
    <lineage>
        <taxon>Bacteria</taxon>
        <taxon>Pseudomonadati</taxon>
        <taxon>Bacteroidota</taxon>
        <taxon>Bacteroidia</taxon>
        <taxon>Marinilabiliales</taxon>
        <taxon>Prolixibacteraceae</taxon>
        <taxon>Gaoshiqia</taxon>
    </lineage>
</organism>
<dbReference type="EMBL" id="JAPAAF010000004">
    <property type="protein sequence ID" value="MCW0482046.1"/>
    <property type="molecule type" value="Genomic_DNA"/>
</dbReference>
<protein>
    <submittedName>
        <fullName evidence="3">CHAT domain-containing protein</fullName>
    </submittedName>
</protein>
<evidence type="ECO:0000313" key="3">
    <source>
        <dbReference type="EMBL" id="MCW0482046.1"/>
    </source>
</evidence>
<gene>
    <name evidence="3" type="ORF">N2K84_04840</name>
</gene>
<dbReference type="AlphaFoldDB" id="A0AA41Y227"/>
<keyword evidence="1" id="KW-1133">Transmembrane helix</keyword>
<dbReference type="RefSeq" id="WP_282590651.1">
    <property type="nucleotide sequence ID" value="NZ_JAPAAF010000004.1"/>
</dbReference>
<dbReference type="InterPro" id="IPR024983">
    <property type="entry name" value="CHAT_dom"/>
</dbReference>
<proteinExistence type="predicted"/>
<evidence type="ECO:0000259" key="2">
    <source>
        <dbReference type="Pfam" id="PF12770"/>
    </source>
</evidence>
<dbReference type="InterPro" id="IPR011990">
    <property type="entry name" value="TPR-like_helical_dom_sf"/>
</dbReference>
<feature type="domain" description="CHAT" evidence="2">
    <location>
        <begin position="563"/>
        <end position="856"/>
    </location>
</feature>
<feature type="transmembrane region" description="Helical" evidence="1">
    <location>
        <begin position="866"/>
        <end position="885"/>
    </location>
</feature>
<keyword evidence="1" id="KW-0812">Transmembrane</keyword>
<reference evidence="3" key="1">
    <citation type="submission" date="2022-10" db="EMBL/GenBank/DDBJ databases">
        <title>Gaoshiqiia sediminis gen. nov., sp. nov., isolated from coastal sediment.</title>
        <authorList>
            <person name="Yu W.X."/>
            <person name="Mu D.S."/>
            <person name="Du J.Z."/>
            <person name="Liang Y.Q."/>
        </authorList>
    </citation>
    <scope>NUCLEOTIDE SEQUENCE</scope>
    <source>
        <strain evidence="3">A06</strain>
    </source>
</reference>
<sequence length="898" mass="102771">MRERIYGVNSSRLSAVLNNIGIQNKNLGEYDLAINNYLRAEKLYVNDFGEDYSRLGYIYSNIGTIYKLKGDYIKNFEYQQGALRVLLLNYSSNKDQVEITRYNIAESLFLLKRYEEAISSCMANISGVGNEIRSFYTSLLARIYAEKGDAELADRYYHETFKILAAVSGEDSYDLGLEYANYVSFLLSEKQFDLVPEFNARSEKIIEKYFTHKSMQYSQVMLNYADYYFGRSSEASLPADFNRKKQEDMQLALAYYQKAVVAVTDSFSDLNPQANPEISEAISEIQLLEILKKKSHCFDVLGDLNLTISKKKESVENYRAALDAISLSADLVHQIRTGYVSEESRLFLSENQEATFIEAVHLCFKLYTQTSDQAYALKGFEFTEKSKSASFLAAVKDSRAKQFGGIPDSLLNREDVLKLNISNYKQMLFEERQLEEPDPEKLALFNSKIFQYSEQYSQLTQYLEDSFPNYYNFKYRNEVIDLESVRANLKSRDAIVEYLIEEPDDEQKSGKLFRFVITSDQLSFTKTNIDTGFVRNIETVYQFLTSPAYLYTGLNEYRDYAVSAHQLYSDLLAGVKSQIGGKHLIVIPDDKLAYIPFDALLTSLPDTSVMNFRLLPYLVKDYSVSYTYSTTLLYNYFGKKKVAPKDLLAFAPSYLNDGRDSQDFATFRSGLLPLPAVEKEVKMISNYVSGDIYRDSLAQEMQFKQVASEYDILHLAMHTILNDTLPMYSRLAFSKPLSNAEDDGWLNTSEIYTMKLNARMAVLSACNTGSGKLQKGEGVMSLARGFLYAGCPSIIMTLWEVEDESGAIIMRDFYKMLSKGKDKNEALRMAKLAHIEQADPLKAHPHYWLGYVAVGNTEPLFASKDMYFVMIIFGLLILFFIDQAYRKRQRAKSSEEKK</sequence>
<dbReference type="Proteomes" id="UP001163821">
    <property type="component" value="Unassembled WGS sequence"/>
</dbReference>
<dbReference type="Pfam" id="PF12770">
    <property type="entry name" value="CHAT"/>
    <property type="match status" value="1"/>
</dbReference>
<dbReference type="PANTHER" id="PTHR10098">
    <property type="entry name" value="RAPSYN-RELATED"/>
    <property type="match status" value="1"/>
</dbReference>
<evidence type="ECO:0000256" key="1">
    <source>
        <dbReference type="SAM" id="Phobius"/>
    </source>
</evidence>
<dbReference type="SUPFAM" id="SSF48452">
    <property type="entry name" value="TPR-like"/>
    <property type="match status" value="1"/>
</dbReference>
<keyword evidence="4" id="KW-1185">Reference proteome</keyword>
<comment type="caution">
    <text evidence="3">The sequence shown here is derived from an EMBL/GenBank/DDBJ whole genome shotgun (WGS) entry which is preliminary data.</text>
</comment>
<dbReference type="Gene3D" id="1.25.40.10">
    <property type="entry name" value="Tetratricopeptide repeat domain"/>
    <property type="match status" value="2"/>
</dbReference>
<name>A0AA41Y227_9BACT</name>
<accession>A0AA41Y227</accession>
<keyword evidence="1" id="KW-0472">Membrane</keyword>